<dbReference type="SUPFAM" id="SSF53474">
    <property type="entry name" value="alpha/beta-Hydrolases"/>
    <property type="match status" value="1"/>
</dbReference>
<dbReference type="Proteomes" id="UP001596500">
    <property type="component" value="Unassembled WGS sequence"/>
</dbReference>
<dbReference type="RefSeq" id="WP_379883147.1">
    <property type="nucleotide sequence ID" value="NZ_JBHTNJ010000047.1"/>
</dbReference>
<keyword evidence="2" id="KW-1185">Reference proteome</keyword>
<evidence type="ECO:0008006" key="3">
    <source>
        <dbReference type="Google" id="ProtNLM"/>
    </source>
</evidence>
<comment type="caution">
    <text evidence="1">The sequence shown here is derived from an EMBL/GenBank/DDBJ whole genome shotgun (WGS) entry which is preliminary data.</text>
</comment>
<gene>
    <name evidence="1" type="ORF">ACFQNG_09645</name>
</gene>
<accession>A0ABW2RKF1</accession>
<reference evidence="2" key="1">
    <citation type="journal article" date="2019" name="Int. J. Syst. Evol. Microbiol.">
        <title>The Global Catalogue of Microorganisms (GCM) 10K type strain sequencing project: providing services to taxonomists for standard genome sequencing and annotation.</title>
        <authorList>
            <consortium name="The Broad Institute Genomics Platform"/>
            <consortium name="The Broad Institute Genome Sequencing Center for Infectious Disease"/>
            <person name="Wu L."/>
            <person name="Ma J."/>
        </authorList>
    </citation>
    <scope>NUCLEOTIDE SEQUENCE [LARGE SCALE GENOMIC DNA]</scope>
    <source>
        <strain evidence="2">CGMCC 1.12942</strain>
    </source>
</reference>
<dbReference type="EMBL" id="JBHTBW010000021">
    <property type="protein sequence ID" value="MFC7441420.1"/>
    <property type="molecule type" value="Genomic_DNA"/>
</dbReference>
<dbReference type="Gene3D" id="3.40.50.1820">
    <property type="entry name" value="alpha/beta hydrolase"/>
    <property type="match status" value="1"/>
</dbReference>
<name>A0ABW2RKF1_9BACL</name>
<proteinExistence type="predicted"/>
<sequence>MDDNFHRQMLEFQQTGLVSGHSSGGLITTWIASNRPELVNGVVLEDPPYFSSIMPRAKKTAGGDLARVTHDFVSQKQETDFQKYYVQNREWRSDGGNG</sequence>
<dbReference type="InterPro" id="IPR029058">
    <property type="entry name" value="AB_hydrolase_fold"/>
</dbReference>
<evidence type="ECO:0000313" key="2">
    <source>
        <dbReference type="Proteomes" id="UP001596500"/>
    </source>
</evidence>
<evidence type="ECO:0000313" key="1">
    <source>
        <dbReference type="EMBL" id="MFC7441420.1"/>
    </source>
</evidence>
<protein>
    <recommendedName>
        <fullName evidence="3">Alpha/beta hydrolase</fullName>
    </recommendedName>
</protein>
<organism evidence="1 2">
    <name type="scientific">Laceyella putida</name>
    <dbReference type="NCBI Taxonomy" id="110101"/>
    <lineage>
        <taxon>Bacteria</taxon>
        <taxon>Bacillati</taxon>
        <taxon>Bacillota</taxon>
        <taxon>Bacilli</taxon>
        <taxon>Bacillales</taxon>
        <taxon>Thermoactinomycetaceae</taxon>
        <taxon>Laceyella</taxon>
    </lineage>
</organism>